<dbReference type="GO" id="GO:0016813">
    <property type="term" value="F:hydrolase activity, acting on carbon-nitrogen (but not peptide) bonds, in linear amidines"/>
    <property type="evidence" value="ECO:0007669"/>
    <property type="project" value="InterPro"/>
</dbReference>
<sequence>MSSSVLALFDVFAACGATDHGGVHRPCASAADGEARDAFEAALKTADAETRTDAVGNQFGIFNLTGEASAPLVMMGSHLDSQPRGGRFDGALGVAAAVAVGEALMRARAEGVIFDANFCAVNWTNEEGARFRPSLLGSGVFVGRHATEEALAVRDDDGIRLGDALSAIGRRGVDRPPALPACYLELHVEQGVTLEQAGASIGVVVRNWGATKFDVTFEGEQAHTGPCPMPLRRDALLAAAHLIVEARTIAKRWPGRVHSSVGRLLVSPNSANVVPSETRLSLEIRCDDDGVLASASALADEAIERAAHLANAVAASVVRNERTIRMMPEAVCALVEAAAETTDRRSLRLDTVAGHDAISLLGHCPTGLVFVPSAGGVAHNEAEFTSTADVEAGFEVCLQAVSRLCRSGGSPERALRDMSVTP</sequence>
<dbReference type="SUPFAM" id="SSF55031">
    <property type="entry name" value="Bacterial exopeptidase dimerisation domain"/>
    <property type="match status" value="1"/>
</dbReference>
<feature type="binding site" evidence="3">
    <location>
        <position position="187"/>
    </location>
    <ligand>
        <name>Zn(2+)</name>
        <dbReference type="ChEBI" id="CHEBI:29105"/>
        <label>1</label>
    </ligand>
</feature>
<evidence type="ECO:0000256" key="1">
    <source>
        <dbReference type="ARBA" id="ARBA00006153"/>
    </source>
</evidence>
<proteinExistence type="inferred from homology"/>
<feature type="binding site" evidence="3">
    <location>
        <position position="78"/>
    </location>
    <ligand>
        <name>Zn(2+)</name>
        <dbReference type="ChEBI" id="CHEBI:29105"/>
        <label>1</label>
    </ligand>
</feature>
<dbReference type="InterPro" id="IPR010158">
    <property type="entry name" value="Amidase_Cbmase"/>
</dbReference>
<dbReference type="Gene3D" id="3.40.630.10">
    <property type="entry name" value="Zn peptidases"/>
    <property type="match status" value="1"/>
</dbReference>
<feature type="binding site" evidence="3">
    <location>
        <position position="379"/>
    </location>
    <ligand>
        <name>Zn(2+)</name>
        <dbReference type="ChEBI" id="CHEBI:29105"/>
        <label>2</label>
    </ligand>
</feature>
<dbReference type="InterPro" id="IPR002933">
    <property type="entry name" value="Peptidase_M20"/>
</dbReference>
<dbReference type="NCBIfam" id="NF006772">
    <property type="entry name" value="PRK09290.2-1"/>
    <property type="match status" value="1"/>
</dbReference>
<dbReference type="AlphaFoldDB" id="A0A2W5KX68"/>
<dbReference type="PANTHER" id="PTHR32494">
    <property type="entry name" value="ALLANTOATE DEIMINASE-RELATED"/>
    <property type="match status" value="1"/>
</dbReference>
<dbReference type="NCBIfam" id="TIGR01879">
    <property type="entry name" value="hydantase"/>
    <property type="match status" value="1"/>
</dbReference>
<dbReference type="SUPFAM" id="SSF53187">
    <property type="entry name" value="Zn-dependent exopeptidases"/>
    <property type="match status" value="1"/>
</dbReference>
<keyword evidence="2 4" id="KW-0378">Hydrolase</keyword>
<dbReference type="Pfam" id="PF01546">
    <property type="entry name" value="Peptidase_M20"/>
    <property type="match status" value="1"/>
</dbReference>
<keyword evidence="3" id="KW-0862">Zinc</keyword>
<comment type="caution">
    <text evidence="4">The sequence shown here is derived from an EMBL/GenBank/DDBJ whole genome shotgun (WGS) entry which is preliminary data.</text>
</comment>
<evidence type="ECO:0000256" key="3">
    <source>
        <dbReference type="PIRSR" id="PIRSR001235-1"/>
    </source>
</evidence>
<dbReference type="PANTHER" id="PTHR32494:SF5">
    <property type="entry name" value="ALLANTOATE AMIDOHYDROLASE"/>
    <property type="match status" value="1"/>
</dbReference>
<feature type="binding site" evidence="3">
    <location>
        <position position="127"/>
    </location>
    <ligand>
        <name>Zn(2+)</name>
        <dbReference type="ChEBI" id="CHEBI:29105"/>
        <label>2</label>
    </ligand>
</feature>
<protein>
    <submittedName>
        <fullName evidence="4">Zn-dependent hydrolase</fullName>
    </submittedName>
</protein>
<keyword evidence="3" id="KW-0479">Metal-binding</keyword>
<comment type="similarity">
    <text evidence="1">Belongs to the peptidase M20 family.</text>
</comment>
<feature type="binding site" evidence="3">
    <location>
        <position position="89"/>
    </location>
    <ligand>
        <name>Zn(2+)</name>
        <dbReference type="ChEBI" id="CHEBI:29105"/>
        <label>1</label>
    </ligand>
</feature>
<evidence type="ECO:0000313" key="5">
    <source>
        <dbReference type="Proteomes" id="UP000249577"/>
    </source>
</evidence>
<dbReference type="Gene3D" id="3.30.70.360">
    <property type="match status" value="1"/>
</dbReference>
<reference evidence="4 5" key="1">
    <citation type="submission" date="2017-08" db="EMBL/GenBank/DDBJ databases">
        <title>Infants hospitalized years apart are colonized by the same room-sourced microbial strains.</title>
        <authorList>
            <person name="Brooks B."/>
            <person name="Olm M.R."/>
            <person name="Firek B.A."/>
            <person name="Baker R."/>
            <person name="Thomas B.C."/>
            <person name="Morowitz M.J."/>
            <person name="Banfield J.F."/>
        </authorList>
    </citation>
    <scope>NUCLEOTIDE SEQUENCE [LARGE SCALE GENOMIC DNA]</scope>
    <source>
        <strain evidence="4">S2_005_003_R2_43</strain>
    </source>
</reference>
<accession>A0A2W5KX68</accession>
<feature type="binding site" evidence="3">
    <location>
        <position position="89"/>
    </location>
    <ligand>
        <name>Zn(2+)</name>
        <dbReference type="ChEBI" id="CHEBI:29105"/>
        <label>2</label>
    </ligand>
</feature>
<evidence type="ECO:0000313" key="4">
    <source>
        <dbReference type="EMBL" id="PZQ19325.1"/>
    </source>
</evidence>
<dbReference type="GO" id="GO:0046872">
    <property type="term" value="F:metal ion binding"/>
    <property type="evidence" value="ECO:0007669"/>
    <property type="project" value="UniProtKB-KW"/>
</dbReference>
<gene>
    <name evidence="4" type="ORF">DI565_00115</name>
</gene>
<evidence type="ECO:0000256" key="2">
    <source>
        <dbReference type="ARBA" id="ARBA00022801"/>
    </source>
</evidence>
<organism evidence="4 5">
    <name type="scientific">Ancylobacter novellus</name>
    <name type="common">Thiobacillus novellus</name>
    <dbReference type="NCBI Taxonomy" id="921"/>
    <lineage>
        <taxon>Bacteria</taxon>
        <taxon>Pseudomonadati</taxon>
        <taxon>Pseudomonadota</taxon>
        <taxon>Alphaproteobacteria</taxon>
        <taxon>Hyphomicrobiales</taxon>
        <taxon>Xanthobacteraceae</taxon>
        <taxon>Ancylobacter</taxon>
    </lineage>
</organism>
<dbReference type="PIRSF" id="PIRSF001235">
    <property type="entry name" value="Amidase_carbamoylase"/>
    <property type="match status" value="1"/>
</dbReference>
<name>A0A2W5KX68_ANCNO</name>
<comment type="cofactor">
    <cofactor evidence="3">
        <name>Zn(2+)</name>
        <dbReference type="ChEBI" id="CHEBI:29105"/>
    </cofactor>
    <text evidence="3">Binds 2 Zn(2+) ions per subunit.</text>
</comment>
<dbReference type="Proteomes" id="UP000249577">
    <property type="component" value="Unassembled WGS sequence"/>
</dbReference>
<dbReference type="InterPro" id="IPR036264">
    <property type="entry name" value="Bact_exopeptidase_dim_dom"/>
</dbReference>
<dbReference type="EMBL" id="QFPN01000001">
    <property type="protein sequence ID" value="PZQ19325.1"/>
    <property type="molecule type" value="Genomic_DNA"/>
</dbReference>